<accession>A0A9D4CZC0</accession>
<organism evidence="2 3">
    <name type="scientific">Dreissena polymorpha</name>
    <name type="common">Zebra mussel</name>
    <name type="synonym">Mytilus polymorpha</name>
    <dbReference type="NCBI Taxonomy" id="45954"/>
    <lineage>
        <taxon>Eukaryota</taxon>
        <taxon>Metazoa</taxon>
        <taxon>Spiralia</taxon>
        <taxon>Lophotrochozoa</taxon>
        <taxon>Mollusca</taxon>
        <taxon>Bivalvia</taxon>
        <taxon>Autobranchia</taxon>
        <taxon>Heteroconchia</taxon>
        <taxon>Euheterodonta</taxon>
        <taxon>Imparidentia</taxon>
        <taxon>Neoheterodontei</taxon>
        <taxon>Myida</taxon>
        <taxon>Dreissenoidea</taxon>
        <taxon>Dreissenidae</taxon>
        <taxon>Dreissena</taxon>
    </lineage>
</organism>
<comment type="caution">
    <text evidence="2">The sequence shown here is derived from an EMBL/GenBank/DDBJ whole genome shotgun (WGS) entry which is preliminary data.</text>
</comment>
<keyword evidence="3" id="KW-1185">Reference proteome</keyword>
<protein>
    <submittedName>
        <fullName evidence="2">Uncharacterized protein</fullName>
    </submittedName>
</protein>
<sequence>MRSLALFLGLLAVGSCAPLAEHETAAVETSDNDIRGMDGVCEVSFGVPLCRDHPYLYCSHYIPLHKRECVVRVRVLFCCICTLLQLCFSPSCEDKVVSL</sequence>
<name>A0A9D4CZC0_DREPO</name>
<reference evidence="2" key="1">
    <citation type="journal article" date="2019" name="bioRxiv">
        <title>The Genome of the Zebra Mussel, Dreissena polymorpha: A Resource for Invasive Species Research.</title>
        <authorList>
            <person name="McCartney M.A."/>
            <person name="Auch B."/>
            <person name="Kono T."/>
            <person name="Mallez S."/>
            <person name="Zhang Y."/>
            <person name="Obille A."/>
            <person name="Becker A."/>
            <person name="Abrahante J.E."/>
            <person name="Garbe J."/>
            <person name="Badalamenti J.P."/>
            <person name="Herman A."/>
            <person name="Mangelson H."/>
            <person name="Liachko I."/>
            <person name="Sullivan S."/>
            <person name="Sone E.D."/>
            <person name="Koren S."/>
            <person name="Silverstein K.A.T."/>
            <person name="Beckman K.B."/>
            <person name="Gohl D.M."/>
        </authorList>
    </citation>
    <scope>NUCLEOTIDE SEQUENCE</scope>
    <source>
        <strain evidence="2">Duluth1</strain>
        <tissue evidence="2">Whole animal</tissue>
    </source>
</reference>
<proteinExistence type="predicted"/>
<dbReference type="Proteomes" id="UP000828390">
    <property type="component" value="Unassembled WGS sequence"/>
</dbReference>
<keyword evidence="1" id="KW-0732">Signal</keyword>
<dbReference type="PROSITE" id="PS51257">
    <property type="entry name" value="PROKAR_LIPOPROTEIN"/>
    <property type="match status" value="1"/>
</dbReference>
<gene>
    <name evidence="2" type="ORF">DPMN_042839</name>
</gene>
<dbReference type="AlphaFoldDB" id="A0A9D4CZC0"/>
<reference evidence="2" key="2">
    <citation type="submission" date="2020-11" db="EMBL/GenBank/DDBJ databases">
        <authorList>
            <person name="McCartney M.A."/>
            <person name="Auch B."/>
            <person name="Kono T."/>
            <person name="Mallez S."/>
            <person name="Becker A."/>
            <person name="Gohl D.M."/>
            <person name="Silverstein K.A.T."/>
            <person name="Koren S."/>
            <person name="Bechman K.B."/>
            <person name="Herman A."/>
            <person name="Abrahante J.E."/>
            <person name="Garbe J."/>
        </authorList>
    </citation>
    <scope>NUCLEOTIDE SEQUENCE</scope>
    <source>
        <strain evidence="2">Duluth1</strain>
        <tissue evidence="2">Whole animal</tissue>
    </source>
</reference>
<dbReference type="EMBL" id="JAIWYP010000011">
    <property type="protein sequence ID" value="KAH3736276.1"/>
    <property type="molecule type" value="Genomic_DNA"/>
</dbReference>
<feature type="signal peptide" evidence="1">
    <location>
        <begin position="1"/>
        <end position="16"/>
    </location>
</feature>
<evidence type="ECO:0000313" key="2">
    <source>
        <dbReference type="EMBL" id="KAH3736276.1"/>
    </source>
</evidence>
<feature type="chain" id="PRO_5039041620" evidence="1">
    <location>
        <begin position="17"/>
        <end position="99"/>
    </location>
</feature>
<evidence type="ECO:0000256" key="1">
    <source>
        <dbReference type="SAM" id="SignalP"/>
    </source>
</evidence>
<evidence type="ECO:0000313" key="3">
    <source>
        <dbReference type="Proteomes" id="UP000828390"/>
    </source>
</evidence>